<reference evidence="7" key="1">
    <citation type="submission" date="2014-12" db="EMBL/GenBank/DDBJ databases">
        <title>Insight into the proteome of Arion vulgaris.</title>
        <authorList>
            <person name="Aradska J."/>
            <person name="Bulat T."/>
            <person name="Smidak R."/>
            <person name="Sarate P."/>
            <person name="Gangsoo J."/>
            <person name="Sialana F."/>
            <person name="Bilban M."/>
            <person name="Lubec G."/>
        </authorList>
    </citation>
    <scope>NUCLEOTIDE SEQUENCE</scope>
    <source>
        <tissue evidence="7">Skin</tissue>
    </source>
</reference>
<evidence type="ECO:0000256" key="5">
    <source>
        <dbReference type="SAM" id="Phobius"/>
    </source>
</evidence>
<accession>A0A0B6ZQJ0</accession>
<feature type="domain" description="Olfactomedin-like" evidence="6">
    <location>
        <begin position="396"/>
        <end position="652"/>
    </location>
</feature>
<evidence type="ECO:0000256" key="3">
    <source>
        <dbReference type="PROSITE-ProRule" id="PRU00446"/>
    </source>
</evidence>
<dbReference type="GO" id="GO:0007165">
    <property type="term" value="P:signal transduction"/>
    <property type="evidence" value="ECO:0007669"/>
    <property type="project" value="TreeGrafter"/>
</dbReference>
<gene>
    <name evidence="7" type="primary">ORF72808</name>
</gene>
<organism evidence="7">
    <name type="scientific">Arion vulgaris</name>
    <dbReference type="NCBI Taxonomy" id="1028688"/>
    <lineage>
        <taxon>Eukaryota</taxon>
        <taxon>Metazoa</taxon>
        <taxon>Spiralia</taxon>
        <taxon>Lophotrochozoa</taxon>
        <taxon>Mollusca</taxon>
        <taxon>Gastropoda</taxon>
        <taxon>Heterobranchia</taxon>
        <taxon>Euthyneura</taxon>
        <taxon>Panpulmonata</taxon>
        <taxon>Eupulmonata</taxon>
        <taxon>Stylommatophora</taxon>
        <taxon>Helicina</taxon>
        <taxon>Arionoidea</taxon>
        <taxon>Arionidae</taxon>
        <taxon>Arion</taxon>
    </lineage>
</organism>
<evidence type="ECO:0000313" key="7">
    <source>
        <dbReference type="EMBL" id="CEK70096.1"/>
    </source>
</evidence>
<dbReference type="SMART" id="SM00284">
    <property type="entry name" value="OLF"/>
    <property type="match status" value="1"/>
</dbReference>
<dbReference type="InterPro" id="IPR008160">
    <property type="entry name" value="Collagen"/>
</dbReference>
<dbReference type="EMBL" id="HACG01023231">
    <property type="protein sequence ID" value="CEK70096.1"/>
    <property type="molecule type" value="Transcribed_RNA"/>
</dbReference>
<dbReference type="AlphaFoldDB" id="A0A0B6ZQJ0"/>
<evidence type="ECO:0000259" key="6">
    <source>
        <dbReference type="PROSITE" id="PS51132"/>
    </source>
</evidence>
<dbReference type="PROSITE" id="PS51132">
    <property type="entry name" value="OLF"/>
    <property type="match status" value="1"/>
</dbReference>
<dbReference type="PANTHER" id="PTHR23192:SF85">
    <property type="entry name" value="GLIOMEDIN"/>
    <property type="match status" value="1"/>
</dbReference>
<comment type="subcellular location">
    <subcellularLocation>
        <location evidence="1">Secreted</location>
    </subcellularLocation>
</comment>
<dbReference type="GO" id="GO:0005615">
    <property type="term" value="C:extracellular space"/>
    <property type="evidence" value="ECO:0007669"/>
    <property type="project" value="TreeGrafter"/>
</dbReference>
<evidence type="ECO:0000256" key="2">
    <source>
        <dbReference type="ARBA" id="ARBA00022525"/>
    </source>
</evidence>
<keyword evidence="5" id="KW-1133">Transmembrane helix</keyword>
<feature type="region of interest" description="Disordered" evidence="4">
    <location>
        <begin position="248"/>
        <end position="327"/>
    </location>
</feature>
<dbReference type="Pfam" id="PF02191">
    <property type="entry name" value="OLF"/>
    <property type="match status" value="1"/>
</dbReference>
<dbReference type="InterPro" id="IPR003112">
    <property type="entry name" value="Olfac-like_dom"/>
</dbReference>
<dbReference type="Pfam" id="PF01391">
    <property type="entry name" value="Collagen"/>
    <property type="match status" value="1"/>
</dbReference>
<evidence type="ECO:0000256" key="1">
    <source>
        <dbReference type="ARBA" id="ARBA00004613"/>
    </source>
</evidence>
<protein>
    <recommendedName>
        <fullName evidence="6">Olfactomedin-like domain-containing protein</fullName>
    </recommendedName>
</protein>
<keyword evidence="2" id="KW-0964">Secreted</keyword>
<comment type="caution">
    <text evidence="3">Lacks conserved residue(s) required for the propagation of feature annotation.</text>
</comment>
<feature type="region of interest" description="Disordered" evidence="4">
    <location>
        <begin position="210"/>
        <end position="229"/>
    </location>
</feature>
<keyword evidence="5" id="KW-0472">Membrane</keyword>
<sequence length="653" mass="71328">MAGKVLFEREQEKRPHQILQPSLQDKHNNDIDDIPAIACVSGQNGTDDLPTKENFKESVLYSHNLTAVNNYSLHFHIRVLYAIVVILSVVLMSSIIICYLEISSLKQVMTRQLTVGGLVDFEFPVRKLQNLDLQMPYISPEDELSLGGFWEGEEFTEDLESKSRSKRHAGFHEGSGTADDWLWMSSFARVPIVALQSYCREAQLYCAATGKPGTPGSAGPKGEVGEKGEKGDFADESAIAGSLANIEAVRGPPGHKGEPGTDGLPGPVGPQGATGSSGIPGEKGNNGYPGLVGPLGPKGDFGPPGRDGNSGMNGAKGDRGPMGPQGERGISGLPGVPGLKGLHGDPGHPGIDGLPGVDGPKGERGYCQVGCGETERARTYTVATTPKPTFPPRTKECSIEVFGVPVYMRDSSDKYGSWMKESKPFRLSKIWVTYGKEGNSLFEYSSFDNFKKDLDRKEISLSGSPYFGTGHVVHEGYFYYHWSGTAKIVRFDLANGQATTVRTIPDMVYESSTTLNGQGFLYQSQAMFVHFNVDQNGLWIIYGNDKSEKMSVALLNPETLDVINSVSIDLKLGSKGGAFIVCGKLYTLKHHNRQRSYLDEEYDLWHGHLKPLRIHFNNPYMETYMIAFDANINQMLAWDGGRLLATPLLLKSD</sequence>
<feature type="transmembrane region" description="Helical" evidence="5">
    <location>
        <begin position="79"/>
        <end position="102"/>
    </location>
</feature>
<proteinExistence type="predicted"/>
<keyword evidence="5" id="KW-0812">Transmembrane</keyword>
<evidence type="ECO:0000256" key="4">
    <source>
        <dbReference type="SAM" id="MobiDB-lite"/>
    </source>
</evidence>
<dbReference type="InterPro" id="IPR050605">
    <property type="entry name" value="Olfactomedin-like_domain"/>
</dbReference>
<name>A0A0B6ZQJ0_9EUPU</name>
<dbReference type="PANTHER" id="PTHR23192">
    <property type="entry name" value="OLFACTOMEDIN-RELATED"/>
    <property type="match status" value="1"/>
</dbReference>